<evidence type="ECO:0000313" key="4">
    <source>
        <dbReference type="Proteomes" id="UP000295598"/>
    </source>
</evidence>
<evidence type="ECO:0000256" key="1">
    <source>
        <dbReference type="SAM" id="Coils"/>
    </source>
</evidence>
<dbReference type="Gene3D" id="3.40.50.300">
    <property type="entry name" value="P-loop containing nucleotide triphosphate hydrolases"/>
    <property type="match status" value="1"/>
</dbReference>
<dbReference type="RefSeq" id="WP_205085248.1">
    <property type="nucleotide sequence ID" value="NZ_CAWOJO010000003.1"/>
</dbReference>
<dbReference type="AlphaFoldDB" id="A0A4R4K4H4"/>
<organism evidence="3 4">
    <name type="scientific">Photorhabdus khanii subsp. guanajuatensis</name>
    <dbReference type="NCBI Taxonomy" id="2100166"/>
    <lineage>
        <taxon>Bacteria</taxon>
        <taxon>Pseudomonadati</taxon>
        <taxon>Pseudomonadota</taxon>
        <taxon>Gammaproteobacteria</taxon>
        <taxon>Enterobacterales</taxon>
        <taxon>Morganellaceae</taxon>
        <taxon>Photorhabdus</taxon>
    </lineage>
</organism>
<reference evidence="3 4" key="1">
    <citation type="journal article" date="2019" name="Int. J. Syst. Evol. Microbiol.">
        <title>Photorhabdus khanii subsp. guanajuatensis subsp. nov., isolated from Heterorhabditis atacamensis, and Photorhabdus luminescens subsp. mexicana subsp. nov., isolated from Heterorhabditis mexicana entomopathogenic nematodes.</title>
        <authorList>
            <person name="Machado R.A.R."/>
            <person name="Bruno P."/>
            <person name="Arce C.C.M."/>
            <person name="Liechti N."/>
            <person name="Kohler A."/>
            <person name="Bernal J."/>
            <person name="Bruggmann R."/>
            <person name="Turlings T.C.J."/>
        </authorList>
    </citation>
    <scope>NUCLEOTIDE SEQUENCE [LARGE SCALE GENOMIC DNA]</scope>
    <source>
        <strain evidence="3 4">MEX20-17</strain>
    </source>
</reference>
<dbReference type="SUPFAM" id="SSF52540">
    <property type="entry name" value="P-loop containing nucleoside triphosphate hydrolases"/>
    <property type="match status" value="1"/>
</dbReference>
<sequence>MTDELAPILTHINSREMALSNDYNEALHTALILEKVRLPSIEQMAERLQASGTPINYQFTANAEEVDARLQELTSSMRTKKTIESEVLPEDWRQTLTSVVKDIQDFYILEQQELANKVLYIGIKGNEARNNKLQKSLESLQKIQRENDAATRASEKVTRLRGTLEKVERTYADHTISEIELIFHIYSGRLIQNYQRGLGLFIESREGNQLRFLTAEKSDHDAVLSMSSGQVSALSLAFFLSLNKVYARVPLILIDDPSQSLDEVNVASLTDLLRCELKHRQLILSSHEEDISSYMRYRFTKAGLSTRSLNMQRLAREAS</sequence>
<accession>A0A4R4K4H4</accession>
<keyword evidence="1" id="KW-0175">Coiled coil</keyword>
<comment type="caution">
    <text evidence="3">The sequence shown here is derived from an EMBL/GenBank/DDBJ whole genome shotgun (WGS) entry which is preliminary data.</text>
</comment>
<dbReference type="EMBL" id="PUJY01000003">
    <property type="protein sequence ID" value="TDB62250.1"/>
    <property type="molecule type" value="Genomic_DNA"/>
</dbReference>
<name>A0A4R4K4H4_9GAMM</name>
<dbReference type="InterPro" id="IPR027417">
    <property type="entry name" value="P-loop_NTPase"/>
</dbReference>
<gene>
    <name evidence="3" type="ORF">C5467_03620</name>
</gene>
<dbReference type="InterPro" id="IPR003395">
    <property type="entry name" value="RecF/RecN/SMC_N"/>
</dbReference>
<evidence type="ECO:0000313" key="3">
    <source>
        <dbReference type="EMBL" id="TDB62250.1"/>
    </source>
</evidence>
<dbReference type="Proteomes" id="UP000295598">
    <property type="component" value="Unassembled WGS sequence"/>
</dbReference>
<dbReference type="Pfam" id="PF02463">
    <property type="entry name" value="SMC_N"/>
    <property type="match status" value="1"/>
</dbReference>
<protein>
    <recommendedName>
        <fullName evidence="2">RecF/RecN/SMC N-terminal domain-containing protein</fullName>
    </recommendedName>
</protein>
<feature type="coiled-coil region" evidence="1">
    <location>
        <begin position="123"/>
        <end position="170"/>
    </location>
</feature>
<evidence type="ECO:0000259" key="2">
    <source>
        <dbReference type="Pfam" id="PF02463"/>
    </source>
</evidence>
<feature type="domain" description="RecF/RecN/SMC N-terminal" evidence="2">
    <location>
        <begin position="101"/>
        <end position="295"/>
    </location>
</feature>
<proteinExistence type="predicted"/>